<keyword evidence="3" id="KW-1185">Reference proteome</keyword>
<dbReference type="RefSeq" id="WP_130431915.1">
    <property type="nucleotide sequence ID" value="NZ_SGXF01000001.1"/>
</dbReference>
<dbReference type="Pfam" id="PF10105">
    <property type="entry name" value="DUF2344"/>
    <property type="match status" value="1"/>
</dbReference>
<dbReference type="AlphaFoldDB" id="A0A4Q7PNB7"/>
<proteinExistence type="predicted"/>
<dbReference type="NCBIfam" id="TIGR03936">
    <property type="entry name" value="sam_1_link_chp"/>
    <property type="match status" value="1"/>
</dbReference>
<sequence length="233" mass="26557">MKIRIKFGKYGDMKFIGHLDVMRYFQKVMRRAEVDICYTAGFSPHQVMSFAAPLGVGLTSDGEYLDIEVNSAGSSEEMVRRMNQAGAEEIPVKSFRQLPDDAKNAMSLVAAADYLVSFRPGHEPEIRDFGKALEEFFAQEQIIILKKTKKSETEQDIRPMIYRLELRQEGIFMQVATGSAANLKPELVMEAFYRFLGLEAGQFDWMVHRLEVYADTGEEQRKLVALEDLGHEL</sequence>
<dbReference type="InterPro" id="IPR018768">
    <property type="entry name" value="DUF2344"/>
</dbReference>
<organism evidence="2 3">
    <name type="scientific">Cuneatibacter caecimuris</name>
    <dbReference type="NCBI Taxonomy" id="1796618"/>
    <lineage>
        <taxon>Bacteria</taxon>
        <taxon>Bacillati</taxon>
        <taxon>Bacillota</taxon>
        <taxon>Clostridia</taxon>
        <taxon>Lachnospirales</taxon>
        <taxon>Lachnospiraceae</taxon>
        <taxon>Cuneatibacter</taxon>
    </lineage>
</organism>
<comment type="caution">
    <text evidence="2">The sequence shown here is derived from an EMBL/GenBank/DDBJ whole genome shotgun (WGS) entry which is preliminary data.</text>
</comment>
<protein>
    <submittedName>
        <fullName evidence="2">Radical SAM-linked protein</fullName>
    </submittedName>
</protein>
<dbReference type="Proteomes" id="UP000292927">
    <property type="component" value="Unassembled WGS sequence"/>
</dbReference>
<evidence type="ECO:0000313" key="3">
    <source>
        <dbReference type="Proteomes" id="UP000292927"/>
    </source>
</evidence>
<feature type="domain" description="DUF2344" evidence="1">
    <location>
        <begin position="2"/>
        <end position="185"/>
    </location>
</feature>
<dbReference type="OrthoDB" id="9780488at2"/>
<reference evidence="2 3" key="1">
    <citation type="submission" date="2019-02" db="EMBL/GenBank/DDBJ databases">
        <title>Genomic Encyclopedia of Type Strains, Phase IV (KMG-IV): sequencing the most valuable type-strain genomes for metagenomic binning, comparative biology and taxonomic classification.</title>
        <authorList>
            <person name="Goeker M."/>
        </authorList>
    </citation>
    <scope>NUCLEOTIDE SEQUENCE [LARGE SCALE GENOMIC DNA]</scope>
    <source>
        <strain evidence="2 3">DSM 29486</strain>
    </source>
</reference>
<name>A0A4Q7PNB7_9FIRM</name>
<evidence type="ECO:0000259" key="1">
    <source>
        <dbReference type="Pfam" id="PF10105"/>
    </source>
</evidence>
<evidence type="ECO:0000313" key="2">
    <source>
        <dbReference type="EMBL" id="RZT01955.1"/>
    </source>
</evidence>
<dbReference type="EMBL" id="SGXF01000001">
    <property type="protein sequence ID" value="RZT01955.1"/>
    <property type="molecule type" value="Genomic_DNA"/>
</dbReference>
<accession>A0A4Q7PNB7</accession>
<gene>
    <name evidence="2" type="ORF">EV209_0055</name>
</gene>